<dbReference type="InterPro" id="IPR000535">
    <property type="entry name" value="MSP_dom"/>
</dbReference>
<evidence type="ECO:0000256" key="6">
    <source>
        <dbReference type="SAM" id="MobiDB-lite"/>
    </source>
</evidence>
<accession>A0A7S0R867</accession>
<evidence type="ECO:0000256" key="1">
    <source>
        <dbReference type="ARBA" id="ARBA00004211"/>
    </source>
</evidence>
<dbReference type="FunFam" id="2.60.40.10:FF:000813">
    <property type="entry name" value="Vesicle-associated protein 1-1"/>
    <property type="match status" value="1"/>
</dbReference>
<comment type="subcellular location">
    <subcellularLocation>
        <location evidence="1">Membrane</location>
        <topology evidence="1">Single-pass type IV membrane protein</topology>
    </subcellularLocation>
</comment>
<dbReference type="InterPro" id="IPR013783">
    <property type="entry name" value="Ig-like_fold"/>
</dbReference>
<feature type="transmembrane region" description="Helical" evidence="7">
    <location>
        <begin position="198"/>
        <end position="220"/>
    </location>
</feature>
<feature type="domain" description="MSP" evidence="8">
    <location>
        <begin position="5"/>
        <end position="125"/>
    </location>
</feature>
<proteinExistence type="inferred from homology"/>
<organism evidence="9">
    <name type="scientific">Pyramimonas obovata</name>
    <dbReference type="NCBI Taxonomy" id="1411642"/>
    <lineage>
        <taxon>Eukaryota</taxon>
        <taxon>Viridiplantae</taxon>
        <taxon>Chlorophyta</taxon>
        <taxon>Pyramimonadophyceae</taxon>
        <taxon>Pyramimonadales</taxon>
        <taxon>Pyramimonadaceae</taxon>
        <taxon>Pyramimonas</taxon>
        <taxon>Pyramimonas incertae sedis</taxon>
    </lineage>
</organism>
<protein>
    <recommendedName>
        <fullName evidence="8">MSP domain-containing protein</fullName>
    </recommendedName>
</protein>
<name>A0A7S0R867_9CHLO</name>
<dbReference type="Gene3D" id="2.60.40.10">
    <property type="entry name" value="Immunoglobulins"/>
    <property type="match status" value="1"/>
</dbReference>
<evidence type="ECO:0000256" key="2">
    <source>
        <dbReference type="ARBA" id="ARBA00008932"/>
    </source>
</evidence>
<evidence type="ECO:0000259" key="8">
    <source>
        <dbReference type="PROSITE" id="PS50202"/>
    </source>
</evidence>
<dbReference type="PIRSF" id="PIRSF019693">
    <property type="entry name" value="VAMP-associated"/>
    <property type="match status" value="1"/>
</dbReference>
<dbReference type="PROSITE" id="PS50202">
    <property type="entry name" value="MSP"/>
    <property type="match status" value="1"/>
</dbReference>
<comment type="similarity">
    <text evidence="2">Belongs to the VAMP-associated protein (VAP) (TC 9.B.17) family.</text>
</comment>
<keyword evidence="4 7" id="KW-1133">Transmembrane helix</keyword>
<sequence length="230" mass="25537">MSNELLTVTPQELKFRFELRKQIPSSLSLFNPTNKYVAFKVKTTSPKKYCVRPNTGMVAPGNTTEVTVIMQQQKENPPDLAACKDKFLVQSIAVTDEKESTDFTVLFAKEKKDSITETKLKVSYIVPNAPPSPVPENDEGEYETSHASRGTPGGGNTVLVQERNAALAEADRMRRELGEYVTQVEKLRTQVSGKESKVATVAGFSVMHILLTALIAFFIGRFTDTLNPQY</sequence>
<dbReference type="SUPFAM" id="SSF49354">
    <property type="entry name" value="PapD-like"/>
    <property type="match status" value="1"/>
</dbReference>
<dbReference type="GO" id="GO:0005789">
    <property type="term" value="C:endoplasmic reticulum membrane"/>
    <property type="evidence" value="ECO:0007669"/>
    <property type="project" value="InterPro"/>
</dbReference>
<dbReference type="AlphaFoldDB" id="A0A7S0R867"/>
<keyword evidence="5 7" id="KW-0472">Membrane</keyword>
<reference evidence="9" key="1">
    <citation type="submission" date="2021-01" db="EMBL/GenBank/DDBJ databases">
        <authorList>
            <person name="Corre E."/>
            <person name="Pelletier E."/>
            <person name="Niang G."/>
            <person name="Scheremetjew M."/>
            <person name="Finn R."/>
            <person name="Kale V."/>
            <person name="Holt S."/>
            <person name="Cochrane G."/>
            <person name="Meng A."/>
            <person name="Brown T."/>
            <person name="Cohen L."/>
        </authorList>
    </citation>
    <scope>NUCLEOTIDE SEQUENCE</scope>
    <source>
        <strain evidence="9">CCMP722</strain>
    </source>
</reference>
<evidence type="ECO:0000256" key="3">
    <source>
        <dbReference type="ARBA" id="ARBA00022692"/>
    </source>
</evidence>
<dbReference type="InterPro" id="IPR016763">
    <property type="entry name" value="VAP"/>
</dbReference>
<evidence type="ECO:0000256" key="7">
    <source>
        <dbReference type="SAM" id="Phobius"/>
    </source>
</evidence>
<dbReference type="GO" id="GO:0061817">
    <property type="term" value="P:endoplasmic reticulum-plasma membrane tethering"/>
    <property type="evidence" value="ECO:0007669"/>
    <property type="project" value="TreeGrafter"/>
</dbReference>
<evidence type="ECO:0000313" key="9">
    <source>
        <dbReference type="EMBL" id="CAD8669958.1"/>
    </source>
</evidence>
<dbReference type="GO" id="GO:0005886">
    <property type="term" value="C:plasma membrane"/>
    <property type="evidence" value="ECO:0007669"/>
    <property type="project" value="TreeGrafter"/>
</dbReference>
<dbReference type="PANTHER" id="PTHR10809:SF6">
    <property type="entry name" value="AT11025P-RELATED"/>
    <property type="match status" value="1"/>
</dbReference>
<dbReference type="PANTHER" id="PTHR10809">
    <property type="entry name" value="VESICLE-ASSOCIATED MEMBRANE PROTEIN-ASSOCIATED PROTEIN"/>
    <property type="match status" value="1"/>
</dbReference>
<dbReference type="EMBL" id="HBFA01019997">
    <property type="protein sequence ID" value="CAD8669958.1"/>
    <property type="molecule type" value="Transcribed_RNA"/>
</dbReference>
<evidence type="ECO:0000256" key="4">
    <source>
        <dbReference type="ARBA" id="ARBA00022989"/>
    </source>
</evidence>
<feature type="region of interest" description="Disordered" evidence="6">
    <location>
        <begin position="127"/>
        <end position="157"/>
    </location>
</feature>
<keyword evidence="3 7" id="KW-0812">Transmembrane</keyword>
<gene>
    <name evidence="9" type="ORF">POBO1169_LOCUS10235</name>
</gene>
<dbReference type="InterPro" id="IPR008962">
    <property type="entry name" value="PapD-like_sf"/>
</dbReference>
<dbReference type="GO" id="GO:0090158">
    <property type="term" value="P:endoplasmic reticulum membrane organization"/>
    <property type="evidence" value="ECO:0007669"/>
    <property type="project" value="TreeGrafter"/>
</dbReference>
<evidence type="ECO:0000256" key="5">
    <source>
        <dbReference type="ARBA" id="ARBA00023136"/>
    </source>
</evidence>
<dbReference type="Pfam" id="PF00635">
    <property type="entry name" value="Motile_Sperm"/>
    <property type="match status" value="1"/>
</dbReference>